<evidence type="ECO:0000313" key="2">
    <source>
        <dbReference type="EMBL" id="GIX91358.1"/>
    </source>
</evidence>
<dbReference type="EMBL" id="BPLR01021577">
    <property type="protein sequence ID" value="GIX91358.1"/>
    <property type="molecule type" value="Genomic_DNA"/>
</dbReference>
<dbReference type="Proteomes" id="UP001054945">
    <property type="component" value="Unassembled WGS sequence"/>
</dbReference>
<organism evidence="2 3">
    <name type="scientific">Caerostris extrusa</name>
    <name type="common">Bark spider</name>
    <name type="synonym">Caerostris bankana</name>
    <dbReference type="NCBI Taxonomy" id="172846"/>
    <lineage>
        <taxon>Eukaryota</taxon>
        <taxon>Metazoa</taxon>
        <taxon>Ecdysozoa</taxon>
        <taxon>Arthropoda</taxon>
        <taxon>Chelicerata</taxon>
        <taxon>Arachnida</taxon>
        <taxon>Araneae</taxon>
        <taxon>Araneomorphae</taxon>
        <taxon>Entelegynae</taxon>
        <taxon>Araneoidea</taxon>
        <taxon>Araneidae</taxon>
        <taxon>Caerostris</taxon>
    </lineage>
</organism>
<sequence length="123" mass="13136">MISLAAEEARVAVAFTALANHAPDQSKIRNTTLSTCLGLLVATKPPPYWQHNSCSNEPANPASSISGNALQIPGDGLTERNADTLFHVADKKNISFTATGGFSDLVRRIKIKTNGQYNSGQRP</sequence>
<evidence type="ECO:0000313" key="3">
    <source>
        <dbReference type="Proteomes" id="UP001054945"/>
    </source>
</evidence>
<feature type="compositionally biased region" description="Polar residues" evidence="1">
    <location>
        <begin position="52"/>
        <end position="69"/>
    </location>
</feature>
<feature type="region of interest" description="Disordered" evidence="1">
    <location>
        <begin position="52"/>
        <end position="73"/>
    </location>
</feature>
<gene>
    <name evidence="2" type="ORF">CEXT_767171</name>
</gene>
<dbReference type="AlphaFoldDB" id="A0AAV4P4A3"/>
<accession>A0AAV4P4A3</accession>
<name>A0AAV4P4A3_CAEEX</name>
<protein>
    <submittedName>
        <fullName evidence="2">Uncharacterized protein</fullName>
    </submittedName>
</protein>
<comment type="caution">
    <text evidence="2">The sequence shown here is derived from an EMBL/GenBank/DDBJ whole genome shotgun (WGS) entry which is preliminary data.</text>
</comment>
<evidence type="ECO:0000256" key="1">
    <source>
        <dbReference type="SAM" id="MobiDB-lite"/>
    </source>
</evidence>
<proteinExistence type="predicted"/>
<reference evidence="2 3" key="1">
    <citation type="submission" date="2021-06" db="EMBL/GenBank/DDBJ databases">
        <title>Caerostris extrusa draft genome.</title>
        <authorList>
            <person name="Kono N."/>
            <person name="Arakawa K."/>
        </authorList>
    </citation>
    <scope>NUCLEOTIDE SEQUENCE [LARGE SCALE GENOMIC DNA]</scope>
</reference>
<keyword evidence="3" id="KW-1185">Reference proteome</keyword>